<evidence type="ECO:0000256" key="8">
    <source>
        <dbReference type="RuleBase" id="RU003557"/>
    </source>
</evidence>
<dbReference type="PANTHER" id="PTHR43853">
    <property type="entry name" value="3-KETOACYL-COA THIOLASE, PEROXISOMAL"/>
    <property type="match status" value="1"/>
</dbReference>
<evidence type="ECO:0000256" key="4">
    <source>
        <dbReference type="ARBA" id="ARBA00022679"/>
    </source>
</evidence>
<accession>A0AAV9V769</accession>
<keyword evidence="5 8" id="KW-0012">Acyltransferase</keyword>
<comment type="catalytic activity">
    <reaction evidence="6">
        <text>an acyl-CoA + acetyl-CoA = a 3-oxoacyl-CoA + CoA</text>
        <dbReference type="Rhea" id="RHEA:21564"/>
        <dbReference type="ChEBI" id="CHEBI:57287"/>
        <dbReference type="ChEBI" id="CHEBI:57288"/>
        <dbReference type="ChEBI" id="CHEBI:58342"/>
        <dbReference type="ChEBI" id="CHEBI:90726"/>
        <dbReference type="EC" id="2.3.1.16"/>
    </reaction>
</comment>
<evidence type="ECO:0000256" key="5">
    <source>
        <dbReference type="ARBA" id="ARBA00023315"/>
    </source>
</evidence>
<feature type="active site" description="Proton acceptor" evidence="7">
    <location>
        <position position="401"/>
    </location>
</feature>
<evidence type="ECO:0000313" key="12">
    <source>
        <dbReference type="Proteomes" id="UP001375240"/>
    </source>
</evidence>
<comment type="cofactor">
    <cofactor evidence="1">
        <name>K(+)</name>
        <dbReference type="ChEBI" id="CHEBI:29103"/>
    </cofactor>
</comment>
<name>A0AAV9V769_9PEZI</name>
<protein>
    <submittedName>
        <fullName evidence="11">Uncharacterized protein</fullName>
    </submittedName>
</protein>
<keyword evidence="4 8" id="KW-0808">Transferase</keyword>
<dbReference type="InterPro" id="IPR020617">
    <property type="entry name" value="Thiolase_C"/>
</dbReference>
<dbReference type="InterPro" id="IPR050215">
    <property type="entry name" value="Thiolase-like_sf_Thiolase"/>
</dbReference>
<dbReference type="PANTHER" id="PTHR43853:SF9">
    <property type="entry name" value="ACETYL-COA C-ACETYLTRANSFERASE"/>
    <property type="match status" value="1"/>
</dbReference>
<dbReference type="CDD" id="cd00751">
    <property type="entry name" value="thiolase"/>
    <property type="match status" value="1"/>
</dbReference>
<dbReference type="PROSITE" id="PS00737">
    <property type="entry name" value="THIOLASE_2"/>
    <property type="match status" value="1"/>
</dbReference>
<dbReference type="Proteomes" id="UP001375240">
    <property type="component" value="Unassembled WGS sequence"/>
</dbReference>
<evidence type="ECO:0000259" key="9">
    <source>
        <dbReference type="Pfam" id="PF00108"/>
    </source>
</evidence>
<dbReference type="EMBL" id="JAVHNQ010000002">
    <property type="protein sequence ID" value="KAK6354639.1"/>
    <property type="molecule type" value="Genomic_DNA"/>
</dbReference>
<dbReference type="Pfam" id="PF00108">
    <property type="entry name" value="Thiolase_N"/>
    <property type="match status" value="1"/>
</dbReference>
<evidence type="ECO:0000256" key="7">
    <source>
        <dbReference type="PIRSR" id="PIRSR000429-1"/>
    </source>
</evidence>
<evidence type="ECO:0000313" key="11">
    <source>
        <dbReference type="EMBL" id="KAK6354639.1"/>
    </source>
</evidence>
<gene>
    <name evidence="11" type="ORF">TWF696_003779</name>
</gene>
<sequence length="415" mass="43343">MSVPRGLKAILAKHPSDIVIVSALRTPITKSVKGALSQTHPEELLATVLAATLSRTQISPASVQDILVGCVLQTLGGQKASAAAVKHVGFPSSTTVATVNRQCSSSAYAMTVLANAIRASDGAVDCGIAAGTESMSLDYFPHRGIPWRVAAEVASRSPQQDARDVLMPMGITSENVARELGVTRDEQDAFALESHRKAAAAWEKGWFADEVVEVQARKITAANEVAEEAEVTWEAVNKDDGFRKGLTTEKLAGLKPVFDDKGTTTAGNSSQISDGAAATLIMTRAKADALNLTPIGRYIAATVVGVPPRLMGIAPAVAIPRLLSLTDMNKSDVDVWELNEAFASQSVYCIRELGIDSAKVNPMGGAIALGHPLGATGARIVATLLNGLQKTGGKVGVLSMCASTGQGYAGMLVRE</sequence>
<feature type="active site" description="Acyl-thioester intermediate" evidence="7">
    <location>
        <position position="103"/>
    </location>
</feature>
<evidence type="ECO:0000256" key="3">
    <source>
        <dbReference type="ARBA" id="ARBA00010982"/>
    </source>
</evidence>
<feature type="domain" description="Thiolase C-terminal" evidence="10">
    <location>
        <begin position="293"/>
        <end position="412"/>
    </location>
</feature>
<dbReference type="InterPro" id="IPR002155">
    <property type="entry name" value="Thiolase"/>
</dbReference>
<keyword evidence="12" id="KW-1185">Reference proteome</keyword>
<dbReference type="GO" id="GO:0010124">
    <property type="term" value="P:phenylacetate catabolic process"/>
    <property type="evidence" value="ECO:0007669"/>
    <property type="project" value="TreeGrafter"/>
</dbReference>
<dbReference type="InterPro" id="IPR020613">
    <property type="entry name" value="Thiolase_CS"/>
</dbReference>
<dbReference type="GO" id="GO:0005777">
    <property type="term" value="C:peroxisome"/>
    <property type="evidence" value="ECO:0007669"/>
    <property type="project" value="TreeGrafter"/>
</dbReference>
<dbReference type="AlphaFoldDB" id="A0AAV9V769"/>
<dbReference type="InterPro" id="IPR020616">
    <property type="entry name" value="Thiolase_N"/>
</dbReference>
<comment type="pathway">
    <text evidence="2">Lipid metabolism; fatty acid metabolism.</text>
</comment>
<dbReference type="PIRSF" id="PIRSF000429">
    <property type="entry name" value="Ac-CoA_Ac_transf"/>
    <property type="match status" value="1"/>
</dbReference>
<feature type="domain" description="Thiolase N-terminal" evidence="9">
    <location>
        <begin position="18"/>
        <end position="284"/>
    </location>
</feature>
<dbReference type="InterPro" id="IPR016039">
    <property type="entry name" value="Thiolase-like"/>
</dbReference>
<dbReference type="Pfam" id="PF02803">
    <property type="entry name" value="Thiolase_C"/>
    <property type="match status" value="1"/>
</dbReference>
<evidence type="ECO:0000256" key="2">
    <source>
        <dbReference type="ARBA" id="ARBA00004872"/>
    </source>
</evidence>
<dbReference type="Gene3D" id="3.40.47.10">
    <property type="match status" value="2"/>
</dbReference>
<dbReference type="NCBIfam" id="TIGR01930">
    <property type="entry name" value="AcCoA-C-Actrans"/>
    <property type="match status" value="1"/>
</dbReference>
<comment type="caution">
    <text evidence="11">The sequence shown here is derived from an EMBL/GenBank/DDBJ whole genome shotgun (WGS) entry which is preliminary data.</text>
</comment>
<dbReference type="GO" id="GO:0006635">
    <property type="term" value="P:fatty acid beta-oxidation"/>
    <property type="evidence" value="ECO:0007669"/>
    <property type="project" value="TreeGrafter"/>
</dbReference>
<evidence type="ECO:0000256" key="1">
    <source>
        <dbReference type="ARBA" id="ARBA00001958"/>
    </source>
</evidence>
<reference evidence="11 12" key="1">
    <citation type="submission" date="2019-10" db="EMBL/GenBank/DDBJ databases">
        <authorList>
            <person name="Palmer J.M."/>
        </authorList>
    </citation>
    <scope>NUCLEOTIDE SEQUENCE [LARGE SCALE GENOMIC DNA]</scope>
    <source>
        <strain evidence="11 12">TWF696</strain>
    </source>
</reference>
<organism evidence="11 12">
    <name type="scientific">Orbilia brochopaga</name>
    <dbReference type="NCBI Taxonomy" id="3140254"/>
    <lineage>
        <taxon>Eukaryota</taxon>
        <taxon>Fungi</taxon>
        <taxon>Dikarya</taxon>
        <taxon>Ascomycota</taxon>
        <taxon>Pezizomycotina</taxon>
        <taxon>Orbiliomycetes</taxon>
        <taxon>Orbiliales</taxon>
        <taxon>Orbiliaceae</taxon>
        <taxon>Orbilia</taxon>
    </lineage>
</organism>
<feature type="active site" description="Proton acceptor" evidence="7">
    <location>
        <position position="371"/>
    </location>
</feature>
<comment type="similarity">
    <text evidence="3 8">Belongs to the thiolase-like superfamily. Thiolase family.</text>
</comment>
<evidence type="ECO:0000259" key="10">
    <source>
        <dbReference type="Pfam" id="PF02803"/>
    </source>
</evidence>
<dbReference type="GO" id="GO:0003988">
    <property type="term" value="F:acetyl-CoA C-acyltransferase activity"/>
    <property type="evidence" value="ECO:0007669"/>
    <property type="project" value="UniProtKB-EC"/>
</dbReference>
<dbReference type="SUPFAM" id="SSF53901">
    <property type="entry name" value="Thiolase-like"/>
    <property type="match status" value="2"/>
</dbReference>
<evidence type="ECO:0000256" key="6">
    <source>
        <dbReference type="ARBA" id="ARBA00047605"/>
    </source>
</evidence>
<proteinExistence type="inferred from homology"/>